<dbReference type="Pfam" id="PF04143">
    <property type="entry name" value="Sulf_transp"/>
    <property type="match status" value="1"/>
</dbReference>
<feature type="transmembrane region" description="Helical" evidence="8">
    <location>
        <begin position="307"/>
        <end position="333"/>
    </location>
</feature>
<feature type="transmembrane region" description="Helical" evidence="8">
    <location>
        <begin position="268"/>
        <end position="286"/>
    </location>
</feature>
<keyword evidence="6 8" id="KW-1133">Transmembrane helix</keyword>
<dbReference type="PANTHER" id="PTHR30574:SF1">
    <property type="entry name" value="SULPHUR TRANSPORT DOMAIN-CONTAINING PROTEIN"/>
    <property type="match status" value="1"/>
</dbReference>
<feature type="transmembrane region" description="Helical" evidence="8">
    <location>
        <begin position="339"/>
        <end position="358"/>
    </location>
</feature>
<keyword evidence="4" id="KW-0997">Cell inner membrane</keyword>
<sequence>MSETEQPTRSYFSLIWSFVGPLLVGGVFGFALEKAKVYLPSVIVGQFQWNQLSMLITFLTATVTGLVTIAILEKAKIYKRSPKPPTGFGLIIFRGYELNILGGALHGVGMALSGACPGTVLVQAGTGVPTAPFVIAGTLVGAVSYGYFHEAVTKWNKEFGTKKSASTIDNNKPFTLQVIAVAVAAAAYPTLWYTGTLVPWRQKLFDDVRTDFGFTSSVAAEAANLSSNPFENLPDMSTNFYAPAWSPFNAGLGIGIAQLLSILFTDSVIGASGVYPYVGYLIVSTIDRKWESHAPFYASYRKMSGTFFFMIGVVLGAFISSYISGFTFAAGLGHATPTILWNAGVIIRLIFGGIAIVYGSRMAGGCTSGHGIS</sequence>
<reference evidence="9" key="1">
    <citation type="submission" date="2020-05" db="EMBL/GenBank/DDBJ databases">
        <title>Phylogenomic resolution of chytrid fungi.</title>
        <authorList>
            <person name="Stajich J.E."/>
            <person name="Amses K."/>
            <person name="Simmons R."/>
            <person name="Seto K."/>
            <person name="Myers J."/>
            <person name="Bonds A."/>
            <person name="Quandt C.A."/>
            <person name="Barry K."/>
            <person name="Liu P."/>
            <person name="Grigoriev I."/>
            <person name="Longcore J.E."/>
            <person name="James T.Y."/>
        </authorList>
    </citation>
    <scope>NUCLEOTIDE SEQUENCE</scope>
    <source>
        <strain evidence="9">JEL0513</strain>
    </source>
</reference>
<feature type="transmembrane region" description="Helical" evidence="8">
    <location>
        <begin position="12"/>
        <end position="32"/>
    </location>
</feature>
<name>A0AAD5SS75_9FUNG</name>
<evidence type="ECO:0000256" key="2">
    <source>
        <dbReference type="ARBA" id="ARBA00022448"/>
    </source>
</evidence>
<evidence type="ECO:0000256" key="3">
    <source>
        <dbReference type="ARBA" id="ARBA00022475"/>
    </source>
</evidence>
<evidence type="ECO:0000256" key="1">
    <source>
        <dbReference type="ARBA" id="ARBA00004429"/>
    </source>
</evidence>
<evidence type="ECO:0000256" key="5">
    <source>
        <dbReference type="ARBA" id="ARBA00022692"/>
    </source>
</evidence>
<dbReference type="Proteomes" id="UP001211907">
    <property type="component" value="Unassembled WGS sequence"/>
</dbReference>
<feature type="transmembrane region" description="Helical" evidence="8">
    <location>
        <begin position="52"/>
        <end position="72"/>
    </location>
</feature>
<feature type="non-terminal residue" evidence="9">
    <location>
        <position position="373"/>
    </location>
</feature>
<dbReference type="GO" id="GO:0005886">
    <property type="term" value="C:plasma membrane"/>
    <property type="evidence" value="ECO:0007669"/>
    <property type="project" value="UniProtKB-SubCell"/>
</dbReference>
<evidence type="ECO:0000256" key="4">
    <source>
        <dbReference type="ARBA" id="ARBA00022519"/>
    </source>
</evidence>
<evidence type="ECO:0008006" key="11">
    <source>
        <dbReference type="Google" id="ProtNLM"/>
    </source>
</evidence>
<evidence type="ECO:0000256" key="6">
    <source>
        <dbReference type="ARBA" id="ARBA00022989"/>
    </source>
</evidence>
<keyword evidence="7 8" id="KW-0472">Membrane</keyword>
<evidence type="ECO:0000256" key="7">
    <source>
        <dbReference type="ARBA" id="ARBA00023136"/>
    </source>
</evidence>
<feature type="transmembrane region" description="Helical" evidence="8">
    <location>
        <begin position="174"/>
        <end position="194"/>
    </location>
</feature>
<comment type="caution">
    <text evidence="9">The sequence shown here is derived from an EMBL/GenBank/DDBJ whole genome shotgun (WGS) entry which is preliminary data.</text>
</comment>
<evidence type="ECO:0000313" key="10">
    <source>
        <dbReference type="Proteomes" id="UP001211907"/>
    </source>
</evidence>
<accession>A0AAD5SS75</accession>
<organism evidence="9 10">
    <name type="scientific">Physocladia obscura</name>
    <dbReference type="NCBI Taxonomy" id="109957"/>
    <lineage>
        <taxon>Eukaryota</taxon>
        <taxon>Fungi</taxon>
        <taxon>Fungi incertae sedis</taxon>
        <taxon>Chytridiomycota</taxon>
        <taxon>Chytridiomycota incertae sedis</taxon>
        <taxon>Chytridiomycetes</taxon>
        <taxon>Chytridiales</taxon>
        <taxon>Chytriomycetaceae</taxon>
        <taxon>Physocladia</taxon>
    </lineage>
</organism>
<evidence type="ECO:0000256" key="8">
    <source>
        <dbReference type="SAM" id="Phobius"/>
    </source>
</evidence>
<keyword evidence="2" id="KW-0813">Transport</keyword>
<protein>
    <recommendedName>
        <fullName evidence="11">Sulphur transport domain-containing protein</fullName>
    </recommendedName>
</protein>
<proteinExistence type="predicted"/>
<keyword evidence="10" id="KW-1185">Reference proteome</keyword>
<dbReference type="InterPro" id="IPR007272">
    <property type="entry name" value="Sulf_transp_TsuA/YedE"/>
</dbReference>
<dbReference type="AlphaFoldDB" id="A0AAD5SS75"/>
<evidence type="ECO:0000313" key="9">
    <source>
        <dbReference type="EMBL" id="KAJ3098783.1"/>
    </source>
</evidence>
<gene>
    <name evidence="9" type="ORF">HK100_005023</name>
</gene>
<keyword evidence="3" id="KW-1003">Cell membrane</keyword>
<keyword evidence="5 8" id="KW-0812">Transmembrane</keyword>
<dbReference type="PANTHER" id="PTHR30574">
    <property type="entry name" value="INNER MEMBRANE PROTEIN YEDE"/>
    <property type="match status" value="1"/>
</dbReference>
<dbReference type="EMBL" id="JADGJH010002393">
    <property type="protein sequence ID" value="KAJ3098783.1"/>
    <property type="molecule type" value="Genomic_DNA"/>
</dbReference>
<comment type="subcellular location">
    <subcellularLocation>
        <location evidence="1">Cell inner membrane</location>
        <topology evidence="1">Multi-pass membrane protein</topology>
    </subcellularLocation>
</comment>